<evidence type="ECO:0000313" key="1">
    <source>
        <dbReference type="EMBL" id="MFC4675132.1"/>
    </source>
</evidence>
<gene>
    <name evidence="1" type="ORF">ACFO6W_15635</name>
</gene>
<sequence length="68" mass="7473">MKKLSKLKLQGASELKEYEMKMIFGGEYSSSGGRNCNSSCSDDCGSNMRCVNETPNAHKATCKCKLKD</sequence>
<proteinExistence type="predicted"/>
<accession>A0ABV9KY04</accession>
<organism evidence="1 2">
    <name type="scientific">Dysgonomonas termitidis</name>
    <dbReference type="NCBI Taxonomy" id="1516126"/>
    <lineage>
        <taxon>Bacteria</taxon>
        <taxon>Pseudomonadati</taxon>
        <taxon>Bacteroidota</taxon>
        <taxon>Bacteroidia</taxon>
        <taxon>Bacteroidales</taxon>
        <taxon>Dysgonomonadaceae</taxon>
        <taxon>Dysgonomonas</taxon>
    </lineage>
</organism>
<protein>
    <submittedName>
        <fullName evidence="1">TIGR04149 family rSAM-modified RiPP</fullName>
    </submittedName>
</protein>
<dbReference type="EMBL" id="JBHSGN010000090">
    <property type="protein sequence ID" value="MFC4675132.1"/>
    <property type="molecule type" value="Genomic_DNA"/>
</dbReference>
<keyword evidence="2" id="KW-1185">Reference proteome</keyword>
<dbReference type="InterPro" id="IPR026408">
    <property type="entry name" value="GG_sam_targ_CFB"/>
</dbReference>
<evidence type="ECO:0000313" key="2">
    <source>
        <dbReference type="Proteomes" id="UP001596023"/>
    </source>
</evidence>
<dbReference type="NCBIfam" id="TIGR04149">
    <property type="entry name" value="GG_sam_targ_CFB"/>
    <property type="match status" value="1"/>
</dbReference>
<dbReference type="Proteomes" id="UP001596023">
    <property type="component" value="Unassembled WGS sequence"/>
</dbReference>
<comment type="caution">
    <text evidence="1">The sequence shown here is derived from an EMBL/GenBank/DDBJ whole genome shotgun (WGS) entry which is preliminary data.</text>
</comment>
<dbReference type="RefSeq" id="WP_379998066.1">
    <property type="nucleotide sequence ID" value="NZ_JBHSGN010000090.1"/>
</dbReference>
<reference evidence="2" key="1">
    <citation type="journal article" date="2019" name="Int. J. Syst. Evol. Microbiol.">
        <title>The Global Catalogue of Microorganisms (GCM) 10K type strain sequencing project: providing services to taxonomists for standard genome sequencing and annotation.</title>
        <authorList>
            <consortium name="The Broad Institute Genomics Platform"/>
            <consortium name="The Broad Institute Genome Sequencing Center for Infectious Disease"/>
            <person name="Wu L."/>
            <person name="Ma J."/>
        </authorList>
    </citation>
    <scope>NUCLEOTIDE SEQUENCE [LARGE SCALE GENOMIC DNA]</scope>
    <source>
        <strain evidence="2">CCUG 66188</strain>
    </source>
</reference>
<name>A0ABV9KY04_9BACT</name>